<dbReference type="Proteomes" id="UP000830115">
    <property type="component" value="Chromosome"/>
</dbReference>
<evidence type="ECO:0000256" key="1">
    <source>
        <dbReference type="SAM" id="MobiDB-lite"/>
    </source>
</evidence>
<dbReference type="RefSeq" id="WP_248868510.1">
    <property type="nucleotide sequence ID" value="NZ_CP086322.1"/>
</dbReference>
<keyword evidence="2" id="KW-0812">Transmembrane</keyword>
<keyword evidence="4" id="KW-1185">Reference proteome</keyword>
<name>A0ABY4MIF0_9ACTN</name>
<sequence length="195" mass="20176">MLLTIVALLGLGGAITAMGVQGPLKRLSWAIAAISLGALLLTFLLGPVAILVAVSAYGVALAVFPPFARSSHTALVRWLLTVLLAEVSLTTYFIATETDMIALWLMLFGPGTLASAARLTTEARQHSGTALRDTDPQHERGQLDAGGAAGVAGVRAPADRSAVAGPARHTKQGFSSSGYRVGRDVRAAKGPAHRV</sequence>
<gene>
    <name evidence="3" type="ORF">K9S39_41855</name>
</gene>
<feature type="compositionally biased region" description="Low complexity" evidence="1">
    <location>
        <begin position="151"/>
        <end position="160"/>
    </location>
</feature>
<feature type="compositionally biased region" description="Basic and acidic residues" evidence="1">
    <location>
        <begin position="132"/>
        <end position="142"/>
    </location>
</feature>
<evidence type="ECO:0000313" key="3">
    <source>
        <dbReference type="EMBL" id="UQA97538.1"/>
    </source>
</evidence>
<keyword evidence="2" id="KW-0472">Membrane</keyword>
<evidence type="ECO:0000313" key="4">
    <source>
        <dbReference type="Proteomes" id="UP000830115"/>
    </source>
</evidence>
<evidence type="ECO:0000256" key="2">
    <source>
        <dbReference type="SAM" id="Phobius"/>
    </source>
</evidence>
<feature type="transmembrane region" description="Helical" evidence="2">
    <location>
        <begin position="29"/>
        <end position="62"/>
    </location>
</feature>
<feature type="transmembrane region" description="Helical" evidence="2">
    <location>
        <begin position="101"/>
        <end position="119"/>
    </location>
</feature>
<proteinExistence type="predicted"/>
<dbReference type="EMBL" id="CP086322">
    <property type="protein sequence ID" value="UQA97538.1"/>
    <property type="molecule type" value="Genomic_DNA"/>
</dbReference>
<keyword evidence="2" id="KW-1133">Transmembrane helix</keyword>
<feature type="transmembrane region" description="Helical" evidence="2">
    <location>
        <begin position="74"/>
        <end position="95"/>
    </location>
</feature>
<organism evidence="3 4">
    <name type="scientific">Streptomyces halobius</name>
    <dbReference type="NCBI Taxonomy" id="2879846"/>
    <lineage>
        <taxon>Bacteria</taxon>
        <taxon>Bacillati</taxon>
        <taxon>Actinomycetota</taxon>
        <taxon>Actinomycetes</taxon>
        <taxon>Kitasatosporales</taxon>
        <taxon>Streptomycetaceae</taxon>
        <taxon>Streptomyces</taxon>
    </lineage>
</organism>
<feature type="region of interest" description="Disordered" evidence="1">
    <location>
        <begin position="124"/>
        <end position="195"/>
    </location>
</feature>
<reference evidence="3" key="1">
    <citation type="submission" date="2021-10" db="EMBL/GenBank/DDBJ databases">
        <title>Streptomyces nigrumlapis sp.nov.,an antimicrobial producing actinobacterium isolated from Black Gobi rocks.</title>
        <authorList>
            <person name="Wen Y."/>
            <person name="Zhang W."/>
            <person name="Liu X.G."/>
        </authorList>
    </citation>
    <scope>NUCLEOTIDE SEQUENCE</scope>
    <source>
        <strain evidence="3">ST13-2-2</strain>
    </source>
</reference>
<protein>
    <submittedName>
        <fullName evidence="3">Uncharacterized protein</fullName>
    </submittedName>
</protein>
<accession>A0ABY4MIF0</accession>